<proteinExistence type="predicted"/>
<dbReference type="EMBL" id="AQFT01000136">
    <property type="protein sequence ID" value="EMZ21126.1"/>
    <property type="molecule type" value="Genomic_DNA"/>
</dbReference>
<sequence>MEDIYEQNWEECEYCEQSYYEHDTGYPEYECGLCEGECLGGDIDSGCPLSFKYQIE</sequence>
<comment type="caution">
    <text evidence="1">The sequence shown here is derived from an EMBL/GenBank/DDBJ whole genome shotgun (WGS) entry which is preliminary data.</text>
</comment>
<accession>N1ZYZ6</accession>
<keyword evidence="2" id="KW-1185">Reference proteome</keyword>
<reference evidence="1 2" key="1">
    <citation type="journal article" date="2014" name="Genome Announc.">
        <title>Draft genome sequences of the altered schaedler flora, a defined bacterial community from gnotobiotic mice.</title>
        <authorList>
            <person name="Wannemuehler M.J."/>
            <person name="Overstreet A.M."/>
            <person name="Ward D.V."/>
            <person name="Phillips G.J."/>
        </authorList>
    </citation>
    <scope>NUCLEOTIDE SEQUENCE [LARGE SCALE GENOMIC DNA]</scope>
    <source>
        <strain evidence="1 2">ASF492</strain>
    </source>
</reference>
<dbReference type="HOGENOM" id="CLU_3007526_0_0_9"/>
<evidence type="ECO:0000313" key="2">
    <source>
        <dbReference type="Proteomes" id="UP000012589"/>
    </source>
</evidence>
<dbReference type="STRING" id="1235802.C823_04699"/>
<dbReference type="PATRIC" id="fig|1235802.3.peg.4960"/>
<evidence type="ECO:0000313" key="1">
    <source>
        <dbReference type="EMBL" id="EMZ21126.1"/>
    </source>
</evidence>
<dbReference type="AlphaFoldDB" id="N1ZYZ6"/>
<name>N1ZYZ6_9FIRM</name>
<protein>
    <submittedName>
        <fullName evidence="1">Uncharacterized protein</fullName>
    </submittedName>
</protein>
<gene>
    <name evidence="1" type="ORF">C823_04699</name>
</gene>
<dbReference type="Proteomes" id="UP000012589">
    <property type="component" value="Unassembled WGS sequence"/>
</dbReference>
<organism evidence="1 2">
    <name type="scientific">Eubacterium plexicaudatum ASF492</name>
    <dbReference type="NCBI Taxonomy" id="1235802"/>
    <lineage>
        <taxon>Bacteria</taxon>
        <taxon>Bacillati</taxon>
        <taxon>Bacillota</taxon>
        <taxon>Clostridia</taxon>
        <taxon>Eubacteriales</taxon>
        <taxon>Eubacteriaceae</taxon>
        <taxon>Eubacterium</taxon>
    </lineage>
</organism>